<dbReference type="STRING" id="716816.BST96_16135"/>
<organism evidence="1 2">
    <name type="scientific">Oceanicoccus sagamiensis</name>
    <dbReference type="NCBI Taxonomy" id="716816"/>
    <lineage>
        <taxon>Bacteria</taxon>
        <taxon>Pseudomonadati</taxon>
        <taxon>Pseudomonadota</taxon>
        <taxon>Gammaproteobacteria</taxon>
        <taxon>Cellvibrionales</taxon>
        <taxon>Spongiibacteraceae</taxon>
        <taxon>Oceanicoccus</taxon>
    </lineage>
</organism>
<evidence type="ECO:0000313" key="1">
    <source>
        <dbReference type="EMBL" id="ARN75505.1"/>
    </source>
</evidence>
<dbReference type="PANTHER" id="PTHR39327:SF1">
    <property type="entry name" value="BLR5470 PROTEIN"/>
    <property type="match status" value="1"/>
</dbReference>
<keyword evidence="2" id="KW-1185">Reference proteome</keyword>
<reference evidence="1 2" key="1">
    <citation type="submission" date="2016-11" db="EMBL/GenBank/DDBJ databases">
        <title>Trade-off between light-utilization and light-protection in marine flavobacteria.</title>
        <authorList>
            <person name="Kumagai Y."/>
        </authorList>
    </citation>
    <scope>NUCLEOTIDE SEQUENCE [LARGE SCALE GENOMIC DNA]</scope>
    <source>
        <strain evidence="1 2">NBRC 107125</strain>
    </source>
</reference>
<proteinExistence type="predicted"/>
<dbReference type="EMBL" id="CP019343">
    <property type="protein sequence ID" value="ARN75505.1"/>
    <property type="molecule type" value="Genomic_DNA"/>
</dbReference>
<dbReference type="KEGG" id="osg:BST96_16135"/>
<evidence type="ECO:0008006" key="3">
    <source>
        <dbReference type="Google" id="ProtNLM"/>
    </source>
</evidence>
<dbReference type="Gene3D" id="3.10.620.30">
    <property type="match status" value="1"/>
</dbReference>
<sequence length="220" mass="24783">MTLLPHSARAGLMAALLLALITAASTNFNRILQLAEQRYGQPGLEMLSQWQLLLNDSSSLSEQQKLDRINHFFNQHIQWQTDQSIWQMDDYWATPLESMGISKGDCEDFTIAKYISLLALDVPINKLRITYVRAVIDQQPQAHMVLSYYASPDAEPLILDNVTPTILPASQRSDLTPVYSFNSDGLWLGGASQSSGRKPGVVLSRWRNLLFRLQTDGFDL</sequence>
<evidence type="ECO:0000313" key="2">
    <source>
        <dbReference type="Proteomes" id="UP000193450"/>
    </source>
</evidence>
<dbReference type="InterPro" id="IPR010319">
    <property type="entry name" value="Transglutaminase-like_Cys_pept"/>
</dbReference>
<accession>A0A1X9NI41</accession>
<name>A0A1X9NI41_9GAMM</name>
<dbReference type="AlphaFoldDB" id="A0A1X9NI41"/>
<dbReference type="RefSeq" id="WP_085759682.1">
    <property type="nucleotide sequence ID" value="NZ_CP019343.1"/>
</dbReference>
<dbReference type="Proteomes" id="UP000193450">
    <property type="component" value="Chromosome"/>
</dbReference>
<dbReference type="OrthoDB" id="5401788at2"/>
<dbReference type="PANTHER" id="PTHR39327">
    <property type="match status" value="1"/>
</dbReference>
<gene>
    <name evidence="1" type="ORF">BST96_16135</name>
</gene>
<dbReference type="Pfam" id="PF06035">
    <property type="entry name" value="Peptidase_C93"/>
    <property type="match status" value="1"/>
</dbReference>
<protein>
    <recommendedName>
        <fullName evidence="3">Transglutaminase</fullName>
    </recommendedName>
</protein>